<dbReference type="Pfam" id="PF08291">
    <property type="entry name" value="Peptidase_M15_3"/>
    <property type="match status" value="1"/>
</dbReference>
<proteinExistence type="predicted"/>
<evidence type="ECO:0000313" key="3">
    <source>
        <dbReference type="Proteomes" id="UP001500604"/>
    </source>
</evidence>
<keyword evidence="3" id="KW-1185">Reference proteome</keyword>
<comment type="caution">
    <text evidence="2">The sequence shown here is derived from an EMBL/GenBank/DDBJ whole genome shotgun (WGS) entry which is preliminary data.</text>
</comment>
<dbReference type="InterPro" id="IPR009045">
    <property type="entry name" value="Zn_M74/Hedgehog-like"/>
</dbReference>
<organism evidence="2 3">
    <name type="scientific">Kistimonas scapharcae</name>
    <dbReference type="NCBI Taxonomy" id="1036133"/>
    <lineage>
        <taxon>Bacteria</taxon>
        <taxon>Pseudomonadati</taxon>
        <taxon>Pseudomonadota</taxon>
        <taxon>Gammaproteobacteria</taxon>
        <taxon>Oceanospirillales</taxon>
        <taxon>Endozoicomonadaceae</taxon>
        <taxon>Kistimonas</taxon>
    </lineage>
</organism>
<feature type="domain" description="Peptidase M15A C-terminal" evidence="1">
    <location>
        <begin position="6"/>
        <end position="84"/>
    </location>
</feature>
<dbReference type="Proteomes" id="UP001500604">
    <property type="component" value="Unassembled WGS sequence"/>
</dbReference>
<gene>
    <name evidence="2" type="ORF">GCM10023116_46640</name>
</gene>
<accession>A0ABP8V8Q9</accession>
<name>A0ABP8V8Q9_9GAMM</name>
<evidence type="ECO:0000313" key="2">
    <source>
        <dbReference type="EMBL" id="GAA4652380.1"/>
    </source>
</evidence>
<sequence>MDAGLLVHLDQARKIAGVPFTVTSAVRCEAHNTNVGGSPTSSHIKGYAVDIAARDDHQREQIVRGLVNAGFRRIGIAKTFVHVDVDPDKRSAMWVY</sequence>
<evidence type="ECO:0000259" key="1">
    <source>
        <dbReference type="Pfam" id="PF08291"/>
    </source>
</evidence>
<dbReference type="EMBL" id="BAABFL010000474">
    <property type="protein sequence ID" value="GAA4652380.1"/>
    <property type="molecule type" value="Genomic_DNA"/>
</dbReference>
<reference evidence="3" key="1">
    <citation type="journal article" date="2019" name="Int. J. Syst. Evol. Microbiol.">
        <title>The Global Catalogue of Microorganisms (GCM) 10K type strain sequencing project: providing services to taxonomists for standard genome sequencing and annotation.</title>
        <authorList>
            <consortium name="The Broad Institute Genomics Platform"/>
            <consortium name="The Broad Institute Genome Sequencing Center for Infectious Disease"/>
            <person name="Wu L."/>
            <person name="Ma J."/>
        </authorList>
    </citation>
    <scope>NUCLEOTIDE SEQUENCE [LARGE SCALE GENOMIC DNA]</scope>
    <source>
        <strain evidence="3">JCM 17805</strain>
    </source>
</reference>
<dbReference type="SUPFAM" id="SSF55166">
    <property type="entry name" value="Hedgehog/DD-peptidase"/>
    <property type="match status" value="1"/>
</dbReference>
<protein>
    <recommendedName>
        <fullName evidence="1">Peptidase M15A C-terminal domain-containing protein</fullName>
    </recommendedName>
</protein>
<dbReference type="Gene3D" id="3.30.1380.10">
    <property type="match status" value="1"/>
</dbReference>
<dbReference type="InterPro" id="IPR013230">
    <property type="entry name" value="Peptidase_M15A_C"/>
</dbReference>